<gene>
    <name evidence="4" type="ORF">OSB1V03_LOCUS17282</name>
    <name evidence="5" type="ORF">OSB1V03_LOCUS22361</name>
</gene>
<evidence type="ECO:0000256" key="3">
    <source>
        <dbReference type="ARBA" id="ARBA00023157"/>
    </source>
</evidence>
<evidence type="ECO:0000256" key="2">
    <source>
        <dbReference type="ARBA" id="ARBA00023128"/>
    </source>
</evidence>
<dbReference type="Proteomes" id="UP000759131">
    <property type="component" value="Unassembled WGS sequence"/>
</dbReference>
<dbReference type="InterPro" id="IPR048280">
    <property type="entry name" value="COX6B-like"/>
</dbReference>
<dbReference type="PROSITE" id="PS51808">
    <property type="entry name" value="CHCH"/>
    <property type="match status" value="1"/>
</dbReference>
<evidence type="ECO:0000313" key="6">
    <source>
        <dbReference type="Proteomes" id="UP000759131"/>
    </source>
</evidence>
<dbReference type="SUPFAM" id="SSF47694">
    <property type="entry name" value="Cytochrome c oxidase subunit h"/>
    <property type="match status" value="1"/>
</dbReference>
<evidence type="ECO:0000313" key="4">
    <source>
        <dbReference type="EMBL" id="CAD7638208.1"/>
    </source>
</evidence>
<accession>A0A7R9LZ99</accession>
<comment type="subcellular location">
    <subcellularLocation>
        <location evidence="1">Mitochondrion</location>
    </subcellularLocation>
</comment>
<protein>
    <recommendedName>
        <fullName evidence="7">Cytochrome c oxidase subunit VIb</fullName>
    </recommendedName>
</protein>
<dbReference type="EMBL" id="CAJPIZ010047315">
    <property type="protein sequence ID" value="CAG2122415.1"/>
    <property type="molecule type" value="Genomic_DNA"/>
</dbReference>
<feature type="non-terminal residue" evidence="5">
    <location>
        <position position="58"/>
    </location>
</feature>
<reference evidence="5" key="1">
    <citation type="submission" date="2020-11" db="EMBL/GenBank/DDBJ databases">
        <authorList>
            <person name="Tran Van P."/>
        </authorList>
    </citation>
    <scope>NUCLEOTIDE SEQUENCE</scope>
</reference>
<dbReference type="OrthoDB" id="1107506at2759"/>
<dbReference type="GO" id="GO:0005739">
    <property type="term" value="C:mitochondrion"/>
    <property type="evidence" value="ECO:0007669"/>
    <property type="project" value="UniProtKB-SubCell"/>
</dbReference>
<dbReference type="InterPro" id="IPR003213">
    <property type="entry name" value="Cyt_c_oxidase_su6B"/>
</dbReference>
<name>A0A7R9LZ99_9ACAR</name>
<dbReference type="Gene3D" id="1.10.10.140">
    <property type="entry name" value="Cytochrome c oxidase, subunit VIb"/>
    <property type="match status" value="1"/>
</dbReference>
<dbReference type="EMBL" id="OC901890">
    <property type="protein sequence ID" value="CAD7649390.1"/>
    <property type="molecule type" value="Genomic_DNA"/>
</dbReference>
<organism evidence="5">
    <name type="scientific">Medioppia subpectinata</name>
    <dbReference type="NCBI Taxonomy" id="1979941"/>
    <lineage>
        <taxon>Eukaryota</taxon>
        <taxon>Metazoa</taxon>
        <taxon>Ecdysozoa</taxon>
        <taxon>Arthropoda</taxon>
        <taxon>Chelicerata</taxon>
        <taxon>Arachnida</taxon>
        <taxon>Acari</taxon>
        <taxon>Acariformes</taxon>
        <taxon>Sarcoptiformes</taxon>
        <taxon>Oribatida</taxon>
        <taxon>Brachypylina</taxon>
        <taxon>Oppioidea</taxon>
        <taxon>Oppiidae</taxon>
        <taxon>Medioppia</taxon>
    </lineage>
</organism>
<keyword evidence="2" id="KW-0496">Mitochondrion</keyword>
<evidence type="ECO:0000256" key="1">
    <source>
        <dbReference type="ARBA" id="ARBA00004173"/>
    </source>
</evidence>
<dbReference type="EMBL" id="CAJPIZ010020546">
    <property type="protein sequence ID" value="CAG2117329.1"/>
    <property type="molecule type" value="Genomic_DNA"/>
</dbReference>
<dbReference type="EMBL" id="OC875121">
    <property type="protein sequence ID" value="CAD7638208.1"/>
    <property type="molecule type" value="Genomic_DNA"/>
</dbReference>
<dbReference type="AlphaFoldDB" id="A0A7R9LZ99"/>
<evidence type="ECO:0008006" key="7">
    <source>
        <dbReference type="Google" id="ProtNLM"/>
    </source>
</evidence>
<dbReference type="PANTHER" id="PTHR11387">
    <property type="entry name" value="CYTOCHROME C OXIDASE SUBUNIT 6B"/>
    <property type="match status" value="1"/>
</dbReference>
<dbReference type="GO" id="GO:0045277">
    <property type="term" value="C:respiratory chain complex IV"/>
    <property type="evidence" value="ECO:0007669"/>
    <property type="project" value="InterPro"/>
</dbReference>
<dbReference type="InterPro" id="IPR036549">
    <property type="entry name" value="CX6/COA6-like_sf"/>
</dbReference>
<proteinExistence type="predicted"/>
<keyword evidence="3" id="KW-1015">Disulfide bond</keyword>
<evidence type="ECO:0000313" key="5">
    <source>
        <dbReference type="EMBL" id="CAD7649390.1"/>
    </source>
</evidence>
<dbReference type="Pfam" id="PF02297">
    <property type="entry name" value="COX6B"/>
    <property type="match status" value="1"/>
</dbReference>
<keyword evidence="6" id="KW-1185">Reference proteome</keyword>
<sequence>YCRNCYQNYLDYHRCQKVKGEQYEPCKWYKWAYTELCPVSWHEKWDEQRQEGIFPGRI</sequence>
<dbReference type="CDD" id="cd00926">
    <property type="entry name" value="Cyt_c_Oxidase_VIb"/>
    <property type="match status" value="1"/>
</dbReference>